<sequence>MLLLTVALVACAASAARAAPSGPSRPMPRLLSEQVAEDADTQIFADDAAGSGSQAAVDGALGRRVSDDLDLGMVNGGSDVHAPANPTFTPRGSATALGGDRRRAATGDAASRGARPRRLQTSQHSFADKSELETAVDAWLSDADAAALAYGHISTWDVSAVTDMSELFMSNGNYYYAHAGDGFNEDVGAWDTSSVTDMSSMFRYASAFDKDIGGWDTSSVTDMSGMFHTADAFDQDIGAWDTSSVTDMSYMFYVARAFDQDLGAWDTSSVTDVSRMFSGADAFDQDIGAWDTSSVTSVSRMFEGADAFDQDIGAWDTSSVTDMSWMFGFADAFDQDIGAWDTSAVTDMSGMFFGADAFDQDIGAWDTSSVKYMSHMFREAYAFDQDIGAWDTSSVISMSSMFYYASAFDQDLGWCVSISPASKFADSSGCTVTNCGVSFSCLPPTSTPTPLDASYSYEYELELLEYSYSYGEQRDLLAVDYTARISSDTGDRAIDGGGFTRLFYVTGHLTLDGLVLKNGLADDSSSPSIHGGAAYVASGGSLALRNCTLVSNRASRSDPGGVANGAGGWSATRCSFTDNIGDYQGGAVYVGGGSTYLDSCAFADNAAPYNGYGDNVRDGRLRRGHALSVTTDEQDWYLRGDAYGTLAFCDTPGVVVTGSKASLATEDCSYLYEYITFSYSYESTPTAFADKSELQTGAFNQDIGAWDTSSVTDMSSMFSGASIFNQDIGAWDTASAVTDMSRMFYLARTFDQDIGAWDTSSVTDMSYMFCRADAFNQDIGAWDTSPVTDMRYMFYDIGAWDTSSVTDMYAMFRAQLRRSSYVQVVLAAHATDKVAQVYVELSSDVGEFTSVLVTATANAELVEARLAGDDEGMFFRTEDDVGWFGQARAGHWADLVFGDGFDFATLDVSSVSISDSRAPERGVVANLAGERVAMYTTDCLEGGRAHELATLRFDDEFFIERFGFLELVAANAKGVSLPNVSSLDLALPTTTCYERIDFGCGDVNLDDATPILDAALIARHYVGLVELLLLEPAPEGGVAIHVDAEFSALSIKFSANLENYTSALSHGEFVQGASGISWFSTESQPSGTFAIAYFPDGWAEVVEVVVGDADGVAYDVATTFRSRHALQLVGISRASFGRAEREAFHDAVERCVEDVSVNVTAVSDGEARRRALTEDSAVTLAFDVVSARPVDDVNAALEEAVASGALLEALGSFESFEAVTVDVDSYESLTVATLAPSAAAVADDATANATLAPSAEGATPSGLATTAPSGLATPVPSVTAATPVPSLVSANATGTSAARDDESDSATVLIVLVVVGVAVLAIGAAVVRRFRPSAKSKYAMPQITLPKPGGKHKTGVTSMRN</sequence>
<gene>
    <name evidence="4" type="ORF">SO694_00013265</name>
</gene>
<evidence type="ECO:0000256" key="2">
    <source>
        <dbReference type="SAM" id="Phobius"/>
    </source>
</evidence>
<keyword evidence="2" id="KW-1133">Transmembrane helix</keyword>
<keyword evidence="2" id="KW-0812">Transmembrane</keyword>
<evidence type="ECO:0000313" key="4">
    <source>
        <dbReference type="EMBL" id="KAK7242221.1"/>
    </source>
</evidence>
<dbReference type="EMBL" id="JBBJCI010000146">
    <property type="protein sequence ID" value="KAK7242221.1"/>
    <property type="molecule type" value="Genomic_DNA"/>
</dbReference>
<accession>A0ABR1G1B5</accession>
<feature type="region of interest" description="Disordered" evidence="1">
    <location>
        <begin position="1252"/>
        <end position="1276"/>
    </location>
</feature>
<comment type="caution">
    <text evidence="4">The sequence shown here is derived from an EMBL/GenBank/DDBJ whole genome shotgun (WGS) entry which is preliminary data.</text>
</comment>
<dbReference type="Pfam" id="PF03382">
    <property type="entry name" value="DUF285"/>
    <property type="match status" value="3"/>
</dbReference>
<name>A0ABR1G1B5_AURAN</name>
<dbReference type="InterPro" id="IPR011050">
    <property type="entry name" value="Pectin_lyase_fold/virulence"/>
</dbReference>
<feature type="transmembrane region" description="Helical" evidence="2">
    <location>
        <begin position="1306"/>
        <end position="1327"/>
    </location>
</feature>
<proteinExistence type="predicted"/>
<keyword evidence="2" id="KW-0472">Membrane</keyword>
<protein>
    <submittedName>
        <fullName evidence="4">Uncharacterized protein</fullName>
    </submittedName>
</protein>
<feature type="signal peptide" evidence="3">
    <location>
        <begin position="1"/>
        <end position="18"/>
    </location>
</feature>
<feature type="region of interest" description="Disordered" evidence="1">
    <location>
        <begin position="76"/>
        <end position="126"/>
    </location>
</feature>
<evidence type="ECO:0000256" key="3">
    <source>
        <dbReference type="SAM" id="SignalP"/>
    </source>
</evidence>
<dbReference type="NCBIfam" id="TIGR02167">
    <property type="entry name" value="Liste_lipo_26"/>
    <property type="match status" value="7"/>
</dbReference>
<feature type="chain" id="PRO_5046301729" evidence="3">
    <location>
        <begin position="19"/>
        <end position="1361"/>
    </location>
</feature>
<dbReference type="SUPFAM" id="SSF51126">
    <property type="entry name" value="Pectin lyase-like"/>
    <property type="match status" value="1"/>
</dbReference>
<organism evidence="4 5">
    <name type="scientific">Aureococcus anophagefferens</name>
    <name type="common">Harmful bloom alga</name>
    <dbReference type="NCBI Taxonomy" id="44056"/>
    <lineage>
        <taxon>Eukaryota</taxon>
        <taxon>Sar</taxon>
        <taxon>Stramenopiles</taxon>
        <taxon>Ochrophyta</taxon>
        <taxon>Pelagophyceae</taxon>
        <taxon>Pelagomonadales</taxon>
        <taxon>Pelagomonadaceae</taxon>
        <taxon>Aureococcus</taxon>
    </lineage>
</organism>
<keyword evidence="5" id="KW-1185">Reference proteome</keyword>
<dbReference type="InterPro" id="IPR005046">
    <property type="entry name" value="DUF285"/>
</dbReference>
<dbReference type="InterPro" id="IPR011889">
    <property type="entry name" value="Liste_lipo_26"/>
</dbReference>
<dbReference type="Proteomes" id="UP001363151">
    <property type="component" value="Unassembled WGS sequence"/>
</dbReference>
<reference evidence="4 5" key="1">
    <citation type="submission" date="2024-03" db="EMBL/GenBank/DDBJ databases">
        <title>Aureococcus anophagefferens CCMP1851 and Kratosvirus quantuckense: Draft genome of a second virus-susceptible host strain in the model system.</title>
        <authorList>
            <person name="Chase E."/>
            <person name="Truchon A.R."/>
            <person name="Schepens W."/>
            <person name="Wilhelm S.W."/>
        </authorList>
    </citation>
    <scope>NUCLEOTIDE SEQUENCE [LARGE SCALE GENOMIC DNA]</scope>
    <source>
        <strain evidence="4 5">CCMP1851</strain>
    </source>
</reference>
<keyword evidence="3" id="KW-0732">Signal</keyword>
<evidence type="ECO:0000256" key="1">
    <source>
        <dbReference type="SAM" id="MobiDB-lite"/>
    </source>
</evidence>
<feature type="region of interest" description="Disordered" evidence="1">
    <location>
        <begin position="1341"/>
        <end position="1361"/>
    </location>
</feature>
<evidence type="ECO:0000313" key="5">
    <source>
        <dbReference type="Proteomes" id="UP001363151"/>
    </source>
</evidence>